<organism evidence="2">
    <name type="scientific">Cladocopium goreaui</name>
    <dbReference type="NCBI Taxonomy" id="2562237"/>
    <lineage>
        <taxon>Eukaryota</taxon>
        <taxon>Sar</taxon>
        <taxon>Alveolata</taxon>
        <taxon>Dinophyceae</taxon>
        <taxon>Suessiales</taxon>
        <taxon>Symbiodiniaceae</taxon>
        <taxon>Cladocopium</taxon>
    </lineage>
</organism>
<feature type="compositionally biased region" description="Low complexity" evidence="1">
    <location>
        <begin position="255"/>
        <end position="267"/>
    </location>
</feature>
<name>A0A9P1FMK6_9DINO</name>
<keyword evidence="5" id="KW-1185">Reference proteome</keyword>
<feature type="region of interest" description="Disordered" evidence="1">
    <location>
        <begin position="207"/>
        <end position="453"/>
    </location>
</feature>
<evidence type="ECO:0000313" key="3">
    <source>
        <dbReference type="EMBL" id="CAL1132957.1"/>
    </source>
</evidence>
<gene>
    <name evidence="2" type="ORF">C1SCF055_LOCUS7522</name>
</gene>
<dbReference type="Proteomes" id="UP001152797">
    <property type="component" value="Unassembled WGS sequence"/>
</dbReference>
<proteinExistence type="predicted"/>
<comment type="caution">
    <text evidence="2">The sequence shown here is derived from an EMBL/GenBank/DDBJ whole genome shotgun (WGS) entry which is preliminary data.</text>
</comment>
<accession>A0A9P1FMK6</accession>
<evidence type="ECO:0000313" key="5">
    <source>
        <dbReference type="Proteomes" id="UP001152797"/>
    </source>
</evidence>
<protein>
    <submittedName>
        <fullName evidence="4">Tryptophan-rich antigen tryptophan-rich protein</fullName>
    </submittedName>
</protein>
<feature type="compositionally biased region" description="Basic and acidic residues" evidence="1">
    <location>
        <begin position="269"/>
        <end position="284"/>
    </location>
</feature>
<dbReference type="AlphaFoldDB" id="A0A9P1FMK6"/>
<feature type="compositionally biased region" description="Basic and acidic residues" evidence="1">
    <location>
        <begin position="237"/>
        <end position="254"/>
    </location>
</feature>
<feature type="compositionally biased region" description="Basic and acidic residues" evidence="1">
    <location>
        <begin position="305"/>
        <end position="340"/>
    </location>
</feature>
<reference evidence="3" key="2">
    <citation type="submission" date="2024-04" db="EMBL/GenBank/DDBJ databases">
        <authorList>
            <person name="Chen Y."/>
            <person name="Shah S."/>
            <person name="Dougan E. K."/>
            <person name="Thang M."/>
            <person name="Chan C."/>
        </authorList>
    </citation>
    <scope>NUCLEOTIDE SEQUENCE [LARGE SCALE GENOMIC DNA]</scope>
</reference>
<evidence type="ECO:0000313" key="2">
    <source>
        <dbReference type="EMBL" id="CAI3979582.1"/>
    </source>
</evidence>
<dbReference type="EMBL" id="CAMXCT030000498">
    <property type="protein sequence ID" value="CAL4766894.1"/>
    <property type="molecule type" value="Genomic_DNA"/>
</dbReference>
<dbReference type="EMBL" id="CAMXCT010000498">
    <property type="protein sequence ID" value="CAI3979582.1"/>
    <property type="molecule type" value="Genomic_DNA"/>
</dbReference>
<dbReference type="EMBL" id="CAMXCT020000498">
    <property type="protein sequence ID" value="CAL1132957.1"/>
    <property type="molecule type" value="Genomic_DNA"/>
</dbReference>
<evidence type="ECO:0000256" key="1">
    <source>
        <dbReference type="SAM" id="MobiDB-lite"/>
    </source>
</evidence>
<evidence type="ECO:0000313" key="4">
    <source>
        <dbReference type="EMBL" id="CAL4766894.1"/>
    </source>
</evidence>
<reference evidence="2" key="1">
    <citation type="submission" date="2022-10" db="EMBL/GenBank/DDBJ databases">
        <authorList>
            <person name="Chen Y."/>
            <person name="Dougan E. K."/>
            <person name="Chan C."/>
            <person name="Rhodes N."/>
            <person name="Thang M."/>
        </authorList>
    </citation>
    <scope>NUCLEOTIDE SEQUENCE</scope>
</reference>
<sequence>MEKGYKDLTSLYLCGSKSGVAYCGIENCGLPSVRLQVLGSKMIVAAAISELMEYFGVNGLAEARDLFQSMAASDIPDPSSGKLHTLSAGFLRTGDLFYLPMGYMLCEKNMVDNNVSVRYTPIFFTELTEYSLAIVMDQAKPNSGSELVAWVLGLQELEIPNFEQLKRADDLKPKLPGFGFVKEEQEEGLDDDNQIEPLALENVNLEAQPSENDNKPHEPEQVQSTIEAPEMECTAATDEKEVEKDEKNEKKATETTETTETMEMEVTQPDEKKDETLPDEKKPETFPFPETVPLEPEQQVEAMDVTEKKDEMQLEEKKSPAKKDEMQLEEKENPAKKDEMQLEENENPAKKDEMQLDEKENPAKKDEMELDEKENPAKKDEMQLEEKENPAKKDEMQVDEKENSAGRKRKAPTENKPKKEKPEKTQTEKEKKDKKQKKKDADTKKQRSMADFL</sequence>
<feature type="compositionally biased region" description="Basic and acidic residues" evidence="1">
    <location>
        <begin position="347"/>
        <end position="445"/>
    </location>
</feature>